<dbReference type="KEGG" id="euz:DVS28_a0580"/>
<accession>A0A346XST8</accession>
<dbReference type="RefSeq" id="WP_114590113.1">
    <property type="nucleotide sequence ID" value="NZ_CAXIBR010000015.1"/>
</dbReference>
<proteinExistence type="predicted"/>
<evidence type="ECO:0000313" key="1">
    <source>
        <dbReference type="EMBL" id="AXV05285.1"/>
    </source>
</evidence>
<dbReference type="AlphaFoldDB" id="A0A346XST8"/>
<keyword evidence="2" id="KW-1185">Reference proteome</keyword>
<reference evidence="1 2" key="1">
    <citation type="submission" date="2018-09" db="EMBL/GenBank/DDBJ databases">
        <title>Complete genome sequence of Euzebya sp. DY32-46 isolated from seawater of Pacific Ocean.</title>
        <authorList>
            <person name="Xu L."/>
            <person name="Wu Y.-H."/>
            <person name="Xu X.-W."/>
        </authorList>
    </citation>
    <scope>NUCLEOTIDE SEQUENCE [LARGE SCALE GENOMIC DNA]</scope>
    <source>
        <strain evidence="1 2">DY32-46</strain>
    </source>
</reference>
<gene>
    <name evidence="1" type="ORF">DVS28_a0580</name>
</gene>
<name>A0A346XST8_9ACTN</name>
<organism evidence="1 2">
    <name type="scientific">Euzebya pacifica</name>
    <dbReference type="NCBI Taxonomy" id="1608957"/>
    <lineage>
        <taxon>Bacteria</taxon>
        <taxon>Bacillati</taxon>
        <taxon>Actinomycetota</taxon>
        <taxon>Nitriliruptoria</taxon>
        <taxon>Euzebyales</taxon>
    </lineage>
</organism>
<protein>
    <submittedName>
        <fullName evidence="1">Uncharacterized protein</fullName>
    </submittedName>
</protein>
<evidence type="ECO:0000313" key="2">
    <source>
        <dbReference type="Proteomes" id="UP000264006"/>
    </source>
</evidence>
<dbReference type="OrthoDB" id="9846112at2"/>
<sequence>MESRTARPVLDAARFRLASRVAARLVGQTRADDATLAAVAILTADADPARADRLRPRAGEPAPLVERLAMWALPRASDGAVARAHEVLDPNLHAITAHLVR</sequence>
<dbReference type="Proteomes" id="UP000264006">
    <property type="component" value="Chromosome"/>
</dbReference>
<dbReference type="EMBL" id="CP031165">
    <property type="protein sequence ID" value="AXV05285.1"/>
    <property type="molecule type" value="Genomic_DNA"/>
</dbReference>